<accession>A0A381TZN1</accession>
<dbReference type="InterPro" id="IPR002838">
    <property type="entry name" value="AIM24"/>
</dbReference>
<dbReference type="PANTHER" id="PTHR43657:SF1">
    <property type="entry name" value="ALTERED INHERITANCE OF MITOCHONDRIA PROTEIN 24, MITOCHONDRIAL"/>
    <property type="match status" value="1"/>
</dbReference>
<dbReference type="AlphaFoldDB" id="A0A381TZN1"/>
<evidence type="ECO:0000313" key="1">
    <source>
        <dbReference type="EMBL" id="SVA19643.1"/>
    </source>
</evidence>
<evidence type="ECO:0008006" key="2">
    <source>
        <dbReference type="Google" id="ProtNLM"/>
    </source>
</evidence>
<gene>
    <name evidence="1" type="ORF">METZ01_LOCUS72497</name>
</gene>
<name>A0A381TZN1_9ZZZZ</name>
<dbReference type="Pfam" id="PF01987">
    <property type="entry name" value="AIM24"/>
    <property type="match status" value="1"/>
</dbReference>
<sequence>MRHRLVCEPSYAAVEIELSPGEELVAEAGAMAWMDDSIRVRTEARGGLLKGIGRRFTGESFFQNTYYVEGTAGQIALAPGVPGDIIPYEMQNEVLIMERGAYLGHIGDIETSVSFEGFRGVFAEGLLALQVTGTGLLFFNAYGDIQEIAVDGNYTVDSGYAVAWQASLDYSIGRTGRSISSFLFGDQLISRYHGKGKLWVQTRSPRTLASWIHPFRRVKSNNQ</sequence>
<dbReference type="InterPro" id="IPR016031">
    <property type="entry name" value="Trp_RNA-bd_attenuator-like_dom"/>
</dbReference>
<organism evidence="1">
    <name type="scientific">marine metagenome</name>
    <dbReference type="NCBI Taxonomy" id="408172"/>
    <lineage>
        <taxon>unclassified sequences</taxon>
        <taxon>metagenomes</taxon>
        <taxon>ecological metagenomes</taxon>
    </lineage>
</organism>
<protein>
    <recommendedName>
        <fullName evidence="2">TIGR00266 family protein</fullName>
    </recommendedName>
</protein>
<dbReference type="InterPro" id="IPR036983">
    <property type="entry name" value="AIM24_sf"/>
</dbReference>
<dbReference type="EMBL" id="UINC01005182">
    <property type="protein sequence ID" value="SVA19643.1"/>
    <property type="molecule type" value="Genomic_DNA"/>
</dbReference>
<dbReference type="NCBIfam" id="TIGR00266">
    <property type="entry name" value="TIGR00266 family protein"/>
    <property type="match status" value="1"/>
</dbReference>
<proteinExistence type="predicted"/>
<dbReference type="SUPFAM" id="SSF51219">
    <property type="entry name" value="TRAP-like"/>
    <property type="match status" value="1"/>
</dbReference>
<dbReference type="Gene3D" id="3.60.160.10">
    <property type="entry name" value="Mitochondrial biogenesis AIM24"/>
    <property type="match status" value="1"/>
</dbReference>
<reference evidence="1" key="1">
    <citation type="submission" date="2018-05" db="EMBL/GenBank/DDBJ databases">
        <authorList>
            <person name="Lanie J.A."/>
            <person name="Ng W.-L."/>
            <person name="Kazmierczak K.M."/>
            <person name="Andrzejewski T.M."/>
            <person name="Davidsen T.M."/>
            <person name="Wayne K.J."/>
            <person name="Tettelin H."/>
            <person name="Glass J.I."/>
            <person name="Rusch D."/>
            <person name="Podicherti R."/>
            <person name="Tsui H.-C.T."/>
            <person name="Winkler M.E."/>
        </authorList>
    </citation>
    <scope>NUCLEOTIDE SEQUENCE</scope>
</reference>
<dbReference type="PANTHER" id="PTHR43657">
    <property type="entry name" value="TRYPTOPHAN RNA-BINDING ATTENUATOR PROTEIN-LIKE PROTEIN"/>
    <property type="match status" value="1"/>
</dbReference>